<keyword evidence="3" id="KW-1185">Reference proteome</keyword>
<gene>
    <name evidence="2" type="ORF">CSOJ01_08525</name>
</gene>
<protein>
    <submittedName>
        <fullName evidence="2">Uncharacterized protein</fullName>
    </submittedName>
</protein>
<dbReference type="EMBL" id="WIGN01000149">
    <property type="protein sequence ID" value="KAF6806873.1"/>
    <property type="molecule type" value="Genomic_DNA"/>
</dbReference>
<evidence type="ECO:0000256" key="1">
    <source>
        <dbReference type="SAM" id="MobiDB-lite"/>
    </source>
</evidence>
<proteinExistence type="predicted"/>
<reference evidence="2 3" key="1">
    <citation type="journal article" date="2020" name="Phytopathology">
        <title>Genome Sequence Resources of Colletotrichum truncatum, C. plurivorum, C. musicola, and C. sojae: Four Species Pathogenic to Soybean (Glycine max).</title>
        <authorList>
            <person name="Rogerio F."/>
            <person name="Boufleur T.R."/>
            <person name="Ciampi-Guillardi M."/>
            <person name="Sukno S.A."/>
            <person name="Thon M.R."/>
            <person name="Massola Junior N.S."/>
            <person name="Baroncelli R."/>
        </authorList>
    </citation>
    <scope>NUCLEOTIDE SEQUENCE [LARGE SCALE GENOMIC DNA]</scope>
    <source>
        <strain evidence="2 3">LFN0009</strain>
    </source>
</reference>
<feature type="compositionally biased region" description="Low complexity" evidence="1">
    <location>
        <begin position="37"/>
        <end position="53"/>
    </location>
</feature>
<sequence length="222" mass="24615">MAQSPDEGYDLAREFEQKVHVSASNEADEDTQGKQAPSSPSSPVPANRSNADADGSDGDDPGTSATEAVFHKFKDLPPELRDLVASGLAMADAKALSGTCRLWPWGDQHQADPGLHEVMRKHCSPSLSQLAIHCWRGPQLEDLAGRFFEAAPQLVLLQGIKNRLENSQWVPMARRQTEETLGGASGRDFVLGRVEASHSSKRFRTQYGRRRAELDRRYERYD</sequence>
<dbReference type="AlphaFoldDB" id="A0A8H6J678"/>
<dbReference type="Proteomes" id="UP000652219">
    <property type="component" value="Unassembled WGS sequence"/>
</dbReference>
<name>A0A8H6J678_9PEZI</name>
<comment type="caution">
    <text evidence="2">The sequence shown here is derived from an EMBL/GenBank/DDBJ whole genome shotgun (WGS) entry which is preliminary data.</text>
</comment>
<evidence type="ECO:0000313" key="2">
    <source>
        <dbReference type="EMBL" id="KAF6806873.1"/>
    </source>
</evidence>
<feature type="compositionally biased region" description="Basic and acidic residues" evidence="1">
    <location>
        <begin position="10"/>
        <end position="19"/>
    </location>
</feature>
<accession>A0A8H6J678</accession>
<evidence type="ECO:0000313" key="3">
    <source>
        <dbReference type="Proteomes" id="UP000652219"/>
    </source>
</evidence>
<feature type="region of interest" description="Disordered" evidence="1">
    <location>
        <begin position="1"/>
        <end position="65"/>
    </location>
</feature>
<organism evidence="2 3">
    <name type="scientific">Colletotrichum sojae</name>
    <dbReference type="NCBI Taxonomy" id="2175907"/>
    <lineage>
        <taxon>Eukaryota</taxon>
        <taxon>Fungi</taxon>
        <taxon>Dikarya</taxon>
        <taxon>Ascomycota</taxon>
        <taxon>Pezizomycotina</taxon>
        <taxon>Sordariomycetes</taxon>
        <taxon>Hypocreomycetidae</taxon>
        <taxon>Glomerellales</taxon>
        <taxon>Glomerellaceae</taxon>
        <taxon>Colletotrichum</taxon>
        <taxon>Colletotrichum orchidearum species complex</taxon>
    </lineage>
</organism>